<dbReference type="AlphaFoldDB" id="A0A2R6WN36"/>
<reference evidence="2" key="1">
    <citation type="journal article" date="2017" name="Cell">
        <title>Insights into land plant evolution garnered from the Marchantia polymorpha genome.</title>
        <authorList>
            <person name="Bowman J.L."/>
            <person name="Kohchi T."/>
            <person name="Yamato K.T."/>
            <person name="Jenkins J."/>
            <person name="Shu S."/>
            <person name="Ishizaki K."/>
            <person name="Yamaoka S."/>
            <person name="Nishihama R."/>
            <person name="Nakamura Y."/>
            <person name="Berger F."/>
            <person name="Adam C."/>
            <person name="Aki S.S."/>
            <person name="Althoff F."/>
            <person name="Araki T."/>
            <person name="Arteaga-Vazquez M.A."/>
            <person name="Balasubrmanian S."/>
            <person name="Barry K."/>
            <person name="Bauer D."/>
            <person name="Boehm C.R."/>
            <person name="Briginshaw L."/>
            <person name="Caballero-Perez J."/>
            <person name="Catarino B."/>
            <person name="Chen F."/>
            <person name="Chiyoda S."/>
            <person name="Chovatia M."/>
            <person name="Davies K.M."/>
            <person name="Delmans M."/>
            <person name="Demura T."/>
            <person name="Dierschke T."/>
            <person name="Dolan L."/>
            <person name="Dorantes-Acosta A.E."/>
            <person name="Eklund D.M."/>
            <person name="Florent S.N."/>
            <person name="Flores-Sandoval E."/>
            <person name="Fujiyama A."/>
            <person name="Fukuzawa H."/>
            <person name="Galik B."/>
            <person name="Grimanelli D."/>
            <person name="Grimwood J."/>
            <person name="Grossniklaus U."/>
            <person name="Hamada T."/>
            <person name="Haseloff J."/>
            <person name="Hetherington A.J."/>
            <person name="Higo A."/>
            <person name="Hirakawa Y."/>
            <person name="Hundley H.N."/>
            <person name="Ikeda Y."/>
            <person name="Inoue K."/>
            <person name="Inoue S.I."/>
            <person name="Ishida S."/>
            <person name="Jia Q."/>
            <person name="Kakita M."/>
            <person name="Kanazawa T."/>
            <person name="Kawai Y."/>
            <person name="Kawashima T."/>
            <person name="Kennedy M."/>
            <person name="Kinose K."/>
            <person name="Kinoshita T."/>
            <person name="Kohara Y."/>
            <person name="Koide E."/>
            <person name="Komatsu K."/>
            <person name="Kopischke S."/>
            <person name="Kubo M."/>
            <person name="Kyozuka J."/>
            <person name="Lagercrantz U."/>
            <person name="Lin S.S."/>
            <person name="Lindquist E."/>
            <person name="Lipzen A.M."/>
            <person name="Lu C.W."/>
            <person name="De Luna E."/>
            <person name="Martienssen R.A."/>
            <person name="Minamino N."/>
            <person name="Mizutani M."/>
            <person name="Mizutani M."/>
            <person name="Mochizuki N."/>
            <person name="Monte I."/>
            <person name="Mosher R."/>
            <person name="Nagasaki H."/>
            <person name="Nakagami H."/>
            <person name="Naramoto S."/>
            <person name="Nishitani K."/>
            <person name="Ohtani M."/>
            <person name="Okamoto T."/>
            <person name="Okumura M."/>
            <person name="Phillips J."/>
            <person name="Pollak B."/>
            <person name="Reinders A."/>
            <person name="Rovekamp M."/>
            <person name="Sano R."/>
            <person name="Sawa S."/>
            <person name="Schmid M.W."/>
            <person name="Shirakawa M."/>
            <person name="Solano R."/>
            <person name="Spunde A."/>
            <person name="Suetsugu N."/>
            <person name="Sugano S."/>
            <person name="Sugiyama A."/>
            <person name="Sun R."/>
            <person name="Suzuki Y."/>
            <person name="Takenaka M."/>
            <person name="Takezawa D."/>
            <person name="Tomogane H."/>
            <person name="Tsuzuki M."/>
            <person name="Ueda T."/>
            <person name="Umeda M."/>
            <person name="Ward J.M."/>
            <person name="Watanabe Y."/>
            <person name="Yazaki K."/>
            <person name="Yokoyama R."/>
            <person name="Yoshitake Y."/>
            <person name="Yotsui I."/>
            <person name="Zachgo S."/>
            <person name="Schmutz J."/>
        </authorList>
    </citation>
    <scope>NUCLEOTIDE SEQUENCE [LARGE SCALE GENOMIC DNA]</scope>
    <source>
        <strain evidence="2">Tak-1</strain>
    </source>
</reference>
<dbReference type="EMBL" id="KZ772744">
    <property type="protein sequence ID" value="PTQ35268.1"/>
    <property type="molecule type" value="Genomic_DNA"/>
</dbReference>
<organism evidence="1 2">
    <name type="scientific">Marchantia polymorpha</name>
    <name type="common">Common liverwort</name>
    <name type="synonym">Marchantia aquatica</name>
    <dbReference type="NCBI Taxonomy" id="3197"/>
    <lineage>
        <taxon>Eukaryota</taxon>
        <taxon>Viridiplantae</taxon>
        <taxon>Streptophyta</taxon>
        <taxon>Embryophyta</taxon>
        <taxon>Marchantiophyta</taxon>
        <taxon>Marchantiopsida</taxon>
        <taxon>Marchantiidae</taxon>
        <taxon>Marchantiales</taxon>
        <taxon>Marchantiaceae</taxon>
        <taxon>Marchantia</taxon>
    </lineage>
</organism>
<protein>
    <submittedName>
        <fullName evidence="1">Uncharacterized protein</fullName>
    </submittedName>
</protein>
<evidence type="ECO:0000313" key="1">
    <source>
        <dbReference type="EMBL" id="PTQ35268.1"/>
    </source>
</evidence>
<name>A0A2R6WN36_MARPO</name>
<evidence type="ECO:0000313" key="2">
    <source>
        <dbReference type="Proteomes" id="UP000244005"/>
    </source>
</evidence>
<gene>
    <name evidence="1" type="ORF">MARPO_0072s0025</name>
</gene>
<dbReference type="Gramene" id="Mp2g23060.1">
    <property type="protein sequence ID" value="Mp2g23060.1.cds1"/>
    <property type="gene ID" value="Mp2g23060"/>
</dbReference>
<sequence>MHKPQTIFLVWIWSDDDADPITSSSSSDVSIACSFLNFPIRLGSQFCMPPCSILSVTFGKVCASGETTMLKGQIDVFTTSVTAAQAQHT</sequence>
<accession>A0A2R6WN36</accession>
<dbReference type="Proteomes" id="UP000244005">
    <property type="component" value="Unassembled WGS sequence"/>
</dbReference>
<proteinExistence type="predicted"/>
<keyword evidence="2" id="KW-1185">Reference proteome</keyword>